<keyword evidence="3" id="KW-1185">Reference proteome</keyword>
<dbReference type="InterPro" id="IPR002225">
    <property type="entry name" value="3Beta_OHSteriod_DH/Estase"/>
</dbReference>
<protein>
    <submittedName>
        <fullName evidence="2">Nucleoside-diphosphate-sugar epimerase</fullName>
    </submittedName>
</protein>
<dbReference type="AlphaFoldDB" id="A0A1H7UYT2"/>
<name>A0A1H7UYT2_STIAU</name>
<dbReference type="GO" id="GO:0016616">
    <property type="term" value="F:oxidoreductase activity, acting on the CH-OH group of donors, NAD or NADP as acceptor"/>
    <property type="evidence" value="ECO:0007669"/>
    <property type="project" value="InterPro"/>
</dbReference>
<dbReference type="SUPFAM" id="SSF51735">
    <property type="entry name" value="NAD(P)-binding Rossmann-fold domains"/>
    <property type="match status" value="1"/>
</dbReference>
<evidence type="ECO:0000259" key="1">
    <source>
        <dbReference type="Pfam" id="PF01073"/>
    </source>
</evidence>
<dbReference type="PANTHER" id="PTHR48079">
    <property type="entry name" value="PROTEIN YEEZ"/>
    <property type="match status" value="1"/>
</dbReference>
<dbReference type="Proteomes" id="UP000182719">
    <property type="component" value="Unassembled WGS sequence"/>
</dbReference>
<dbReference type="RefSeq" id="WP_075008200.1">
    <property type="nucleotide sequence ID" value="NZ_FOAP01000010.1"/>
</dbReference>
<gene>
    <name evidence="2" type="ORF">SAMN05444354_110247</name>
</gene>
<dbReference type="GO" id="GO:0004029">
    <property type="term" value="F:aldehyde dehydrogenase (NAD+) activity"/>
    <property type="evidence" value="ECO:0007669"/>
    <property type="project" value="TreeGrafter"/>
</dbReference>
<sequence length="330" mass="35294">MRAFVTGGSGYLGRNLLSALAARGDTVRALVRGEEAARKVQALGAQPVRGGLDQPEALREGMAGCEILFHSAALTSARAPDAEFHRVNVLGTEAVLAAARAAGVQRVVHVSTEAVLADGLPLIQVDESRPLPAKPFPGYPATKAQAERLVLQANAPGFTTLVVRPRFIWGADDTAFLPQLIEAVRTQRFRWMDGGRYLTSTCHVANVCEGMLLAAERGRGGEVYFLTDGPPVELRAFLTQLLETQGIQANVGNISFGVARAAAHLTESLWRALVPGARAPALRLAVYLLGREVTLKDDKARRELGYVGQVTHAQGLEALRRAGPARSLPE</sequence>
<dbReference type="GO" id="GO:0006694">
    <property type="term" value="P:steroid biosynthetic process"/>
    <property type="evidence" value="ECO:0007669"/>
    <property type="project" value="InterPro"/>
</dbReference>
<proteinExistence type="predicted"/>
<dbReference type="PANTHER" id="PTHR48079:SF6">
    <property type="entry name" value="NAD(P)-BINDING DOMAIN-CONTAINING PROTEIN-RELATED"/>
    <property type="match status" value="1"/>
</dbReference>
<dbReference type="OrthoDB" id="9814124at2"/>
<dbReference type="InterPro" id="IPR036291">
    <property type="entry name" value="NAD(P)-bd_dom_sf"/>
</dbReference>
<dbReference type="GO" id="GO:0005737">
    <property type="term" value="C:cytoplasm"/>
    <property type="evidence" value="ECO:0007669"/>
    <property type="project" value="TreeGrafter"/>
</dbReference>
<evidence type="ECO:0000313" key="3">
    <source>
        <dbReference type="Proteomes" id="UP000182719"/>
    </source>
</evidence>
<reference evidence="3" key="1">
    <citation type="submission" date="2016-10" db="EMBL/GenBank/DDBJ databases">
        <authorList>
            <person name="Varghese N."/>
            <person name="Submissions S."/>
        </authorList>
    </citation>
    <scope>NUCLEOTIDE SEQUENCE [LARGE SCALE GENOMIC DNA]</scope>
    <source>
        <strain evidence="3">DSM 17044</strain>
    </source>
</reference>
<dbReference type="Gene3D" id="3.40.50.720">
    <property type="entry name" value="NAD(P)-binding Rossmann-like Domain"/>
    <property type="match status" value="1"/>
</dbReference>
<accession>A0A1H7UYT2</accession>
<evidence type="ECO:0000313" key="2">
    <source>
        <dbReference type="EMBL" id="SEM01798.1"/>
    </source>
</evidence>
<dbReference type="EMBL" id="FOAP01000010">
    <property type="protein sequence ID" value="SEM01798.1"/>
    <property type="molecule type" value="Genomic_DNA"/>
</dbReference>
<feature type="domain" description="3-beta hydroxysteroid dehydrogenase/isomerase" evidence="1">
    <location>
        <begin position="5"/>
        <end position="250"/>
    </location>
</feature>
<dbReference type="InterPro" id="IPR051783">
    <property type="entry name" value="NAD(P)-dependent_oxidoreduct"/>
</dbReference>
<organism evidence="2 3">
    <name type="scientific">Stigmatella aurantiaca</name>
    <dbReference type="NCBI Taxonomy" id="41"/>
    <lineage>
        <taxon>Bacteria</taxon>
        <taxon>Pseudomonadati</taxon>
        <taxon>Myxococcota</taxon>
        <taxon>Myxococcia</taxon>
        <taxon>Myxococcales</taxon>
        <taxon>Cystobacterineae</taxon>
        <taxon>Archangiaceae</taxon>
        <taxon>Stigmatella</taxon>
    </lineage>
</organism>
<dbReference type="Pfam" id="PF01073">
    <property type="entry name" value="3Beta_HSD"/>
    <property type="match status" value="1"/>
</dbReference>